<organism evidence="2 3">
    <name type="scientific">Acanthoscelides obtectus</name>
    <name type="common">Bean weevil</name>
    <name type="synonym">Bruchus obtectus</name>
    <dbReference type="NCBI Taxonomy" id="200917"/>
    <lineage>
        <taxon>Eukaryota</taxon>
        <taxon>Metazoa</taxon>
        <taxon>Ecdysozoa</taxon>
        <taxon>Arthropoda</taxon>
        <taxon>Hexapoda</taxon>
        <taxon>Insecta</taxon>
        <taxon>Pterygota</taxon>
        <taxon>Neoptera</taxon>
        <taxon>Endopterygota</taxon>
        <taxon>Coleoptera</taxon>
        <taxon>Polyphaga</taxon>
        <taxon>Cucujiformia</taxon>
        <taxon>Chrysomeloidea</taxon>
        <taxon>Chrysomelidae</taxon>
        <taxon>Bruchinae</taxon>
        <taxon>Bruchini</taxon>
        <taxon>Acanthoscelides</taxon>
    </lineage>
</organism>
<dbReference type="EMBL" id="CAKOFQ010008714">
    <property type="protein sequence ID" value="CAH2015572.1"/>
    <property type="molecule type" value="Genomic_DNA"/>
</dbReference>
<accession>A0A9P0MLJ8</accession>
<gene>
    <name evidence="2" type="ORF">ACAOBT_LOCUS34834</name>
</gene>
<dbReference type="InterPro" id="IPR029526">
    <property type="entry name" value="PGBD"/>
</dbReference>
<sequence length="138" mass="15625">MVSYKGTYAGNLRQYIQNKPHKWGFVRAGVSGYIADFIPYQGAATFEVLRWSPNELDDYEVNLGVGASAVISLCKTLSEPKNTVIFCENWFSSVKLFIYLKDRFGILRLGTIRSNRIAGCQLETDKVLQKTGKRFLCL</sequence>
<dbReference type="AlphaFoldDB" id="A0A9P0MLJ8"/>
<evidence type="ECO:0000313" key="3">
    <source>
        <dbReference type="Proteomes" id="UP001152888"/>
    </source>
</evidence>
<dbReference type="OrthoDB" id="123207at2759"/>
<reference evidence="2" key="1">
    <citation type="submission" date="2022-03" db="EMBL/GenBank/DDBJ databases">
        <authorList>
            <person name="Sayadi A."/>
        </authorList>
    </citation>
    <scope>NUCLEOTIDE SEQUENCE</scope>
</reference>
<comment type="caution">
    <text evidence="2">The sequence shown here is derived from an EMBL/GenBank/DDBJ whole genome shotgun (WGS) entry which is preliminary data.</text>
</comment>
<dbReference type="PANTHER" id="PTHR47272:SF1">
    <property type="entry name" value="PIGGYBAC TRANSPOSABLE ELEMENT-DERIVED PROTEIN 3-LIKE"/>
    <property type="match status" value="1"/>
</dbReference>
<protein>
    <recommendedName>
        <fullName evidence="1">PiggyBac transposable element-derived protein domain-containing protein</fullName>
    </recommendedName>
</protein>
<dbReference type="Proteomes" id="UP001152888">
    <property type="component" value="Unassembled WGS sequence"/>
</dbReference>
<feature type="domain" description="PiggyBac transposable element-derived protein" evidence="1">
    <location>
        <begin position="12"/>
        <end position="117"/>
    </location>
</feature>
<name>A0A9P0MLJ8_ACAOB</name>
<evidence type="ECO:0000259" key="1">
    <source>
        <dbReference type="Pfam" id="PF13843"/>
    </source>
</evidence>
<dbReference type="Pfam" id="PF13843">
    <property type="entry name" value="DDE_Tnp_1_7"/>
    <property type="match status" value="1"/>
</dbReference>
<proteinExistence type="predicted"/>
<dbReference type="PANTHER" id="PTHR47272">
    <property type="entry name" value="DDE_TNP_1_7 DOMAIN-CONTAINING PROTEIN"/>
    <property type="match status" value="1"/>
</dbReference>
<evidence type="ECO:0000313" key="2">
    <source>
        <dbReference type="EMBL" id="CAH2015572.1"/>
    </source>
</evidence>
<keyword evidence="3" id="KW-1185">Reference proteome</keyword>